<gene>
    <name evidence="2" type="ORF">D7S89_13145</name>
</gene>
<proteinExistence type="predicted"/>
<dbReference type="EMBL" id="RBZV01000004">
    <property type="protein sequence ID" value="RKP48266.1"/>
    <property type="molecule type" value="Genomic_DNA"/>
</dbReference>
<dbReference type="Proteomes" id="UP000280434">
    <property type="component" value="Unassembled WGS sequence"/>
</dbReference>
<comment type="caution">
    <text evidence="2">The sequence shown here is derived from an EMBL/GenBank/DDBJ whole genome shotgun (WGS) entry which is preliminary data.</text>
</comment>
<dbReference type="OrthoDB" id="135231at2"/>
<dbReference type="RefSeq" id="WP_121278115.1">
    <property type="nucleotide sequence ID" value="NZ_RBZV01000004.1"/>
</dbReference>
<evidence type="ECO:0000259" key="1">
    <source>
        <dbReference type="Pfam" id="PF12697"/>
    </source>
</evidence>
<sequence length="264" mass="28329">MNHITIADGTVAYTTIAGDASLPHLIFLHEGLGSTAMWGHFPQRLCAATSCPGLVYDRLGYGKSSAAPLPWGTRYLHTAALRDLPQVIEQTLPADAPYILFGHSDGGSIALIHGATRPPRLRGLITEAAHVFVEDITLAGIRDAVVAYEAGKLAGLARYHGDKTESVFRGWSDTWLDPAFAAWNIEALLPQIEAPLLVMQGHDDQYGTPRQVRSIASHAHGPARETLLADCGHTPHKEQADAVLALAEDFIRSMTAATARQSGS</sequence>
<dbReference type="GO" id="GO:0016787">
    <property type="term" value="F:hydrolase activity"/>
    <property type="evidence" value="ECO:0007669"/>
    <property type="project" value="UniProtKB-KW"/>
</dbReference>
<dbReference type="AlphaFoldDB" id="A0A494XI23"/>
<evidence type="ECO:0000313" key="3">
    <source>
        <dbReference type="Proteomes" id="UP000280434"/>
    </source>
</evidence>
<dbReference type="InterPro" id="IPR029058">
    <property type="entry name" value="AB_hydrolase_fold"/>
</dbReference>
<protein>
    <submittedName>
        <fullName evidence="2">Alpha/beta hydrolase</fullName>
    </submittedName>
</protein>
<organism evidence="2 3">
    <name type="scientific">Trinickia fusca</name>
    <dbReference type="NCBI Taxonomy" id="2419777"/>
    <lineage>
        <taxon>Bacteria</taxon>
        <taxon>Pseudomonadati</taxon>
        <taxon>Pseudomonadota</taxon>
        <taxon>Betaproteobacteria</taxon>
        <taxon>Burkholderiales</taxon>
        <taxon>Burkholderiaceae</taxon>
        <taxon>Trinickia</taxon>
    </lineage>
</organism>
<dbReference type="PANTHER" id="PTHR43689:SF8">
    <property type="entry name" value="ALPHA_BETA-HYDROLASES SUPERFAMILY PROTEIN"/>
    <property type="match status" value="1"/>
</dbReference>
<reference evidence="2 3" key="1">
    <citation type="submission" date="2018-10" db="EMBL/GenBank/DDBJ databases">
        <title>Paraburkholderia sp. 7MK8-2, isolated from soil.</title>
        <authorList>
            <person name="Gao Z.-H."/>
            <person name="Qiu L.-H."/>
        </authorList>
    </citation>
    <scope>NUCLEOTIDE SEQUENCE [LARGE SCALE GENOMIC DNA]</scope>
    <source>
        <strain evidence="2 3">7MK8-2</strain>
    </source>
</reference>
<dbReference type="Gene3D" id="3.40.50.1820">
    <property type="entry name" value="alpha/beta hydrolase"/>
    <property type="match status" value="1"/>
</dbReference>
<accession>A0A494XI23</accession>
<dbReference type="InterPro" id="IPR000073">
    <property type="entry name" value="AB_hydrolase_1"/>
</dbReference>
<dbReference type="Pfam" id="PF12697">
    <property type="entry name" value="Abhydrolase_6"/>
    <property type="match status" value="1"/>
</dbReference>
<keyword evidence="2" id="KW-0378">Hydrolase</keyword>
<dbReference type="SUPFAM" id="SSF53474">
    <property type="entry name" value="alpha/beta-Hydrolases"/>
    <property type="match status" value="1"/>
</dbReference>
<evidence type="ECO:0000313" key="2">
    <source>
        <dbReference type="EMBL" id="RKP48266.1"/>
    </source>
</evidence>
<keyword evidence="3" id="KW-1185">Reference proteome</keyword>
<dbReference type="PANTHER" id="PTHR43689">
    <property type="entry name" value="HYDROLASE"/>
    <property type="match status" value="1"/>
</dbReference>
<feature type="domain" description="AB hydrolase-1" evidence="1">
    <location>
        <begin position="25"/>
        <end position="245"/>
    </location>
</feature>
<name>A0A494XI23_9BURK</name>